<name>A0ABV4UBB6_9BACT</name>
<accession>A0ABV4UBB6</accession>
<dbReference type="InterPro" id="IPR006342">
    <property type="entry name" value="FkbM_mtfrase"/>
</dbReference>
<proteinExistence type="predicted"/>
<dbReference type="NCBIfam" id="TIGR01444">
    <property type="entry name" value="fkbM_fam"/>
    <property type="match status" value="1"/>
</dbReference>
<protein>
    <submittedName>
        <fullName evidence="2">FkbM family methyltransferase</fullName>
    </submittedName>
</protein>
<dbReference type="GO" id="GO:0008168">
    <property type="term" value="F:methyltransferase activity"/>
    <property type="evidence" value="ECO:0007669"/>
    <property type="project" value="UniProtKB-KW"/>
</dbReference>
<dbReference type="GO" id="GO:0032259">
    <property type="term" value="P:methylation"/>
    <property type="evidence" value="ECO:0007669"/>
    <property type="project" value="UniProtKB-KW"/>
</dbReference>
<evidence type="ECO:0000259" key="1">
    <source>
        <dbReference type="Pfam" id="PF05050"/>
    </source>
</evidence>
<keyword evidence="2" id="KW-0808">Transferase</keyword>
<feature type="domain" description="Methyltransferase FkbM" evidence="1">
    <location>
        <begin position="102"/>
        <end position="257"/>
    </location>
</feature>
<dbReference type="Gene3D" id="3.40.50.150">
    <property type="entry name" value="Vaccinia Virus protein VP39"/>
    <property type="match status" value="1"/>
</dbReference>
<reference evidence="2 3" key="1">
    <citation type="submission" date="2024-08" db="EMBL/GenBank/DDBJ databases">
        <title>Whole-genome sequencing of halo(alkali)philic microorganisms from hypersaline lakes.</title>
        <authorList>
            <person name="Sorokin D.Y."/>
            <person name="Merkel A.Y."/>
            <person name="Messina E."/>
            <person name="Yakimov M."/>
        </authorList>
    </citation>
    <scope>NUCLEOTIDE SEQUENCE [LARGE SCALE GENOMIC DNA]</scope>
    <source>
        <strain evidence="2 3">AB-hyl4</strain>
    </source>
</reference>
<dbReference type="InterPro" id="IPR029063">
    <property type="entry name" value="SAM-dependent_MTases_sf"/>
</dbReference>
<dbReference type="RefSeq" id="WP_425347163.1">
    <property type="nucleotide sequence ID" value="NZ_JBGUBD010000017.1"/>
</dbReference>
<comment type="caution">
    <text evidence="2">The sequence shown here is derived from an EMBL/GenBank/DDBJ whole genome shotgun (WGS) entry which is preliminary data.</text>
</comment>
<sequence length="277" mass="31661">MKTIRRVITSGRHFLKECMYGSLACAGSWDAMRLALLLRMSPKHGDHDARRSPWKLRLRGYDHPLWLRPHTSDALVAREVLFQGEYDGIRQCELPDSARILDLGSNIGLSVCYWDYLFEQCDVIAVEPDDHSRTLLERNCQSMIEADRLHVVSAFISHEAGWAAIERPGRAWSYRMGETSQAQVDDKTIPTVTVPSLLEEADWDVVDLLKCDIEGGEVGLFQSAGDWVSRIRHMFVETHPPYTNEDLYADLRRAGYVFDVLHDESKLTNGVCLLRQR</sequence>
<dbReference type="InterPro" id="IPR052514">
    <property type="entry name" value="SAM-dependent_MTase"/>
</dbReference>
<evidence type="ECO:0000313" key="2">
    <source>
        <dbReference type="EMBL" id="MFA9480239.1"/>
    </source>
</evidence>
<dbReference type="PANTHER" id="PTHR34203:SF15">
    <property type="entry name" value="SLL1173 PROTEIN"/>
    <property type="match status" value="1"/>
</dbReference>
<dbReference type="EMBL" id="JBGUBD010000017">
    <property type="protein sequence ID" value="MFA9480239.1"/>
    <property type="molecule type" value="Genomic_DNA"/>
</dbReference>
<dbReference type="SUPFAM" id="SSF53335">
    <property type="entry name" value="S-adenosyl-L-methionine-dependent methyltransferases"/>
    <property type="match status" value="1"/>
</dbReference>
<dbReference type="PANTHER" id="PTHR34203">
    <property type="entry name" value="METHYLTRANSFERASE, FKBM FAMILY PROTEIN"/>
    <property type="match status" value="1"/>
</dbReference>
<evidence type="ECO:0000313" key="3">
    <source>
        <dbReference type="Proteomes" id="UP001575105"/>
    </source>
</evidence>
<dbReference type="Proteomes" id="UP001575105">
    <property type="component" value="Unassembled WGS sequence"/>
</dbReference>
<gene>
    <name evidence="2" type="ORF">ACERK3_18355</name>
</gene>
<organism evidence="2 3">
    <name type="scientific">Natronomicrosphaera hydrolytica</name>
    <dbReference type="NCBI Taxonomy" id="3242702"/>
    <lineage>
        <taxon>Bacteria</taxon>
        <taxon>Pseudomonadati</taxon>
        <taxon>Planctomycetota</taxon>
        <taxon>Phycisphaerae</taxon>
        <taxon>Phycisphaerales</taxon>
        <taxon>Phycisphaeraceae</taxon>
        <taxon>Natronomicrosphaera</taxon>
    </lineage>
</organism>
<dbReference type="Pfam" id="PF05050">
    <property type="entry name" value="Methyltransf_21"/>
    <property type="match status" value="1"/>
</dbReference>
<keyword evidence="2" id="KW-0489">Methyltransferase</keyword>
<keyword evidence="3" id="KW-1185">Reference proteome</keyword>